<reference evidence="4" key="1">
    <citation type="journal article" date="2019" name="Int. J. Syst. Evol. Microbiol.">
        <title>The Global Catalogue of Microorganisms (GCM) 10K type strain sequencing project: providing services to taxonomists for standard genome sequencing and annotation.</title>
        <authorList>
            <consortium name="The Broad Institute Genomics Platform"/>
            <consortium name="The Broad Institute Genome Sequencing Center for Infectious Disease"/>
            <person name="Wu L."/>
            <person name="Ma J."/>
        </authorList>
    </citation>
    <scope>NUCLEOTIDE SEQUENCE [LARGE SCALE GENOMIC DNA]</scope>
    <source>
        <strain evidence="4">NBRC 108755</strain>
    </source>
</reference>
<accession>A0ABQ6JVZ7</accession>
<name>A0ABQ6JVZ7_9MICO</name>
<evidence type="ECO:0000256" key="1">
    <source>
        <dbReference type="SAM" id="Coils"/>
    </source>
</evidence>
<feature type="domain" description="HNH nuclease" evidence="2">
    <location>
        <begin position="330"/>
        <end position="382"/>
    </location>
</feature>
<dbReference type="EMBL" id="BSVA01000001">
    <property type="protein sequence ID" value="GMA91434.1"/>
    <property type="molecule type" value="Genomic_DNA"/>
</dbReference>
<comment type="caution">
    <text evidence="3">The sequence shown here is derived from an EMBL/GenBank/DDBJ whole genome shotgun (WGS) entry which is preliminary data.</text>
</comment>
<dbReference type="InterPro" id="IPR003615">
    <property type="entry name" value="HNH_nuc"/>
</dbReference>
<sequence length="416" mass="45611">MEPRPDPIAAADAALDRVVALQAQIDALSAARAEALVEFEKAFTAAYPPNAAALRERALTAEAACALRMPERSVQRLFGEARILTRELPATHAALAEGRFSYRHAQVMIDETAGLEADDRAVVERLGLATAGTTTVSQFRTRVRKLREKRAPESMAARAREAREQRELTLDPVSDGMAYLTLYTGVVEATAIFDRATAAAARAAADGDPRTLAQLRVDLAVDALLDRDTVLGPSRTQLELMDLDPAEAALVQEAEFGPFTGIVPTVVVTVPVQTLLGGAEPGTLEGVGPIDAATARKLTAQAPSLYRLLTDPETGVALSMSRTSYRIPEPLRRWLRLRDETCRFPMCRIRAGRCDIDHTRDWLHDGNTDHDNLAHLSRGHHTLKHHGGWKVKQTRPGVLEWTSYLRRQYDTHPATV</sequence>
<keyword evidence="4" id="KW-1185">Reference proteome</keyword>
<proteinExistence type="predicted"/>
<keyword evidence="1" id="KW-0175">Coiled coil</keyword>
<evidence type="ECO:0000313" key="4">
    <source>
        <dbReference type="Proteomes" id="UP001157069"/>
    </source>
</evidence>
<gene>
    <name evidence="3" type="ORF">GCM10025869_19630</name>
</gene>
<evidence type="ECO:0000259" key="2">
    <source>
        <dbReference type="SMART" id="SM00507"/>
    </source>
</evidence>
<dbReference type="InterPro" id="IPR003870">
    <property type="entry name" value="DUF222"/>
</dbReference>
<dbReference type="RefSeq" id="WP_284299763.1">
    <property type="nucleotide sequence ID" value="NZ_BSVA01000001.1"/>
</dbReference>
<dbReference type="SMART" id="SM00507">
    <property type="entry name" value="HNHc"/>
    <property type="match status" value="1"/>
</dbReference>
<dbReference type="CDD" id="cd00085">
    <property type="entry name" value="HNHc"/>
    <property type="match status" value="1"/>
</dbReference>
<protein>
    <recommendedName>
        <fullName evidence="2">HNH nuclease domain-containing protein</fullName>
    </recommendedName>
</protein>
<dbReference type="Proteomes" id="UP001157069">
    <property type="component" value="Unassembled WGS sequence"/>
</dbReference>
<feature type="coiled-coil region" evidence="1">
    <location>
        <begin position="11"/>
        <end position="38"/>
    </location>
</feature>
<organism evidence="3 4">
    <name type="scientific">Homoserinibacter gongjuensis</name>
    <dbReference type="NCBI Taxonomy" id="1162968"/>
    <lineage>
        <taxon>Bacteria</taxon>
        <taxon>Bacillati</taxon>
        <taxon>Actinomycetota</taxon>
        <taxon>Actinomycetes</taxon>
        <taxon>Micrococcales</taxon>
        <taxon>Microbacteriaceae</taxon>
        <taxon>Homoserinibacter</taxon>
    </lineage>
</organism>
<dbReference type="Pfam" id="PF02720">
    <property type="entry name" value="DUF222"/>
    <property type="match status" value="1"/>
</dbReference>
<evidence type="ECO:0000313" key="3">
    <source>
        <dbReference type="EMBL" id="GMA91434.1"/>
    </source>
</evidence>